<evidence type="ECO:0000313" key="9">
    <source>
        <dbReference type="EMBL" id="OEL10182.1"/>
    </source>
</evidence>
<feature type="binding site" evidence="5">
    <location>
        <position position="146"/>
    </location>
    <ligand>
        <name>Mn(2+)</name>
        <dbReference type="ChEBI" id="CHEBI:29035"/>
        <label>2</label>
    </ligand>
</feature>
<evidence type="ECO:0000256" key="3">
    <source>
        <dbReference type="ARBA" id="ARBA00022808"/>
    </source>
</evidence>
<dbReference type="Proteomes" id="UP000095601">
    <property type="component" value="Unassembled WGS sequence"/>
</dbReference>
<reference evidence="9 10" key="1">
    <citation type="submission" date="2016-09" db="EMBL/GenBank/DDBJ databases">
        <authorList>
            <person name="Capua I."/>
            <person name="De Benedictis P."/>
            <person name="Joannis T."/>
            <person name="Lombin L.H."/>
            <person name="Cattoli G."/>
        </authorList>
    </citation>
    <scope>NUCLEOTIDE SEQUENCE [LARGE SCALE GENOMIC DNA]</scope>
    <source>
        <strain evidence="9 10">NRS-1</strain>
    </source>
</reference>
<keyword evidence="2 5" id="KW-0378">Hydrolase</keyword>
<evidence type="ECO:0000256" key="5">
    <source>
        <dbReference type="HAMAP-Rule" id="MF_00737"/>
    </source>
</evidence>
<feature type="binding site" evidence="5 7">
    <location>
        <position position="121"/>
    </location>
    <ligand>
        <name>Mn(2+)</name>
        <dbReference type="ChEBI" id="CHEBI:29035"/>
        <label>1</label>
    </ligand>
</feature>
<dbReference type="Gene3D" id="3.40.800.10">
    <property type="entry name" value="Ureohydrolase domain"/>
    <property type="match status" value="1"/>
</dbReference>
<dbReference type="KEGG" id="cnr:EB819_09180"/>
<evidence type="ECO:0000256" key="1">
    <source>
        <dbReference type="ARBA" id="ARBA00022723"/>
    </source>
</evidence>
<dbReference type="PANTHER" id="PTHR11358">
    <property type="entry name" value="ARGINASE/AGMATINASE"/>
    <property type="match status" value="1"/>
</dbReference>
<dbReference type="GO" id="GO:0030145">
    <property type="term" value="F:manganese ion binding"/>
    <property type="evidence" value="ECO:0007669"/>
    <property type="project" value="UniProtKB-UniRule"/>
</dbReference>
<dbReference type="PIRSF" id="PIRSF036979">
    <property type="entry name" value="Arginase"/>
    <property type="match status" value="1"/>
</dbReference>
<dbReference type="HAMAP" id="MF_00737">
    <property type="entry name" value="Formimidoylglutam"/>
    <property type="match status" value="1"/>
</dbReference>
<dbReference type="GO" id="GO:0019557">
    <property type="term" value="P:L-histidine catabolic process to glutamate and formate"/>
    <property type="evidence" value="ECO:0007669"/>
    <property type="project" value="UniProtKB-UniPathway"/>
</dbReference>
<feature type="binding site" evidence="5">
    <location>
        <position position="237"/>
    </location>
    <ligand>
        <name>Mn(2+)</name>
        <dbReference type="ChEBI" id="CHEBI:29035"/>
        <label>2</label>
    </ligand>
</feature>
<proteinExistence type="inferred from homology"/>
<dbReference type="InterPro" id="IPR006035">
    <property type="entry name" value="Ureohydrolase"/>
</dbReference>
<dbReference type="SUPFAM" id="SSF52768">
    <property type="entry name" value="Arginase/deacetylase"/>
    <property type="match status" value="1"/>
</dbReference>
<dbReference type="STRING" id="237258.SAMN04489756_103146"/>
<dbReference type="AlphaFoldDB" id="A0A1E5UBB6"/>
<accession>A0A1E5UBB6</accession>
<organism evidence="9 10">
    <name type="scientific">Cloacibacterium normanense</name>
    <dbReference type="NCBI Taxonomy" id="237258"/>
    <lineage>
        <taxon>Bacteria</taxon>
        <taxon>Pseudomonadati</taxon>
        <taxon>Bacteroidota</taxon>
        <taxon>Flavobacteriia</taxon>
        <taxon>Flavobacteriales</taxon>
        <taxon>Weeksellaceae</taxon>
    </lineage>
</organism>
<dbReference type="UniPathway" id="UPA00379">
    <property type="reaction ID" value="UER00552"/>
</dbReference>
<dbReference type="InterPro" id="IPR005923">
    <property type="entry name" value="HutG"/>
</dbReference>
<feature type="binding site" evidence="5 7">
    <location>
        <position position="235"/>
    </location>
    <ligand>
        <name>Mn(2+)</name>
        <dbReference type="ChEBI" id="CHEBI:29035"/>
        <label>1</label>
    </ligand>
</feature>
<evidence type="ECO:0000256" key="8">
    <source>
        <dbReference type="PROSITE-ProRule" id="PRU00742"/>
    </source>
</evidence>
<dbReference type="NCBIfam" id="TIGR01227">
    <property type="entry name" value="hutG"/>
    <property type="match status" value="1"/>
</dbReference>
<feature type="binding site" evidence="5">
    <location>
        <position position="148"/>
    </location>
    <ligand>
        <name>Mn(2+)</name>
        <dbReference type="ChEBI" id="CHEBI:29035"/>
        <label>2</label>
    </ligand>
</feature>
<feature type="binding site" evidence="5 7">
    <location>
        <position position="150"/>
    </location>
    <ligand>
        <name>Mn(2+)</name>
        <dbReference type="ChEBI" id="CHEBI:29035"/>
        <label>1</label>
    </ligand>
</feature>
<evidence type="ECO:0000256" key="2">
    <source>
        <dbReference type="ARBA" id="ARBA00022801"/>
    </source>
</evidence>
<feature type="binding site" evidence="5">
    <location>
        <position position="235"/>
    </location>
    <ligand>
        <name>Mn(2+)</name>
        <dbReference type="ChEBI" id="CHEBI:29035"/>
        <label>2</label>
    </ligand>
</feature>
<sequence length="307" mass="34446">MDNIWQGRNDGDSPLHHRIFQRVEIVENYENISPNNFVLHGFAVDEGVRRNKGRIGAAKAPDIIRKNMSNFPVVSPDFKLLDFGNITSEDRNLENTQENLAEKVSKILQKNGKSIVLGGGHEVTFAHYSGIKRAFPNQKIGIINLDAHFDNREPENGVGASSGTGFWQIAQEGKIHSLHIGIQKNSNTLKLFDTAHQFGMKYILADEIFFENLPKIYQQIDELILSVDQLYLTICMDVFNASIAPGVSAAAYNGIFADATFLHFYRHILKSEKLVALDVAEVNPEFDIAERTARLAASLVNEWFMIS</sequence>
<gene>
    <name evidence="5 9" type="primary">hutG</name>
    <name evidence="9" type="ORF">BHF72_0876</name>
</gene>
<dbReference type="GO" id="GO:0050415">
    <property type="term" value="F:formimidoylglutamase activity"/>
    <property type="evidence" value="ECO:0007669"/>
    <property type="project" value="UniProtKB-UniRule"/>
</dbReference>
<dbReference type="PATRIC" id="fig|237258.4.peg.1056"/>
<dbReference type="PROSITE" id="PS51409">
    <property type="entry name" value="ARGINASE_2"/>
    <property type="match status" value="1"/>
</dbReference>
<dbReference type="RefSeq" id="WP_069800756.1">
    <property type="nucleotide sequence ID" value="NZ_CP034157.1"/>
</dbReference>
<comment type="catalytic activity">
    <reaction evidence="5">
        <text>N-formimidoyl-L-glutamate + H2O = formamide + L-glutamate</text>
        <dbReference type="Rhea" id="RHEA:22492"/>
        <dbReference type="ChEBI" id="CHEBI:15377"/>
        <dbReference type="ChEBI" id="CHEBI:16397"/>
        <dbReference type="ChEBI" id="CHEBI:29985"/>
        <dbReference type="ChEBI" id="CHEBI:58928"/>
        <dbReference type="EC" id="3.5.3.8"/>
    </reaction>
</comment>
<keyword evidence="10" id="KW-1185">Reference proteome</keyword>
<comment type="cofactor">
    <cofactor evidence="5 7">
        <name>Mn(2+)</name>
        <dbReference type="ChEBI" id="CHEBI:29035"/>
    </cofactor>
    <text evidence="5 7">Binds 2 manganese ions per subunit.</text>
</comment>
<dbReference type="GO" id="GO:0008783">
    <property type="term" value="F:agmatinase activity"/>
    <property type="evidence" value="ECO:0007669"/>
    <property type="project" value="TreeGrafter"/>
</dbReference>
<dbReference type="OrthoDB" id="9788689at2"/>
<comment type="function">
    <text evidence="5">Catalyzes the conversion of N-formimidoyl-L-glutamate to L-glutamate and formamide.</text>
</comment>
<comment type="pathway">
    <text evidence="5">Amino-acid degradation; L-histidine degradation into L-glutamate; L-glutamate from N-formimidoyl-L-glutamate (hydrolase route): step 1/1.</text>
</comment>
<evidence type="ECO:0000256" key="4">
    <source>
        <dbReference type="ARBA" id="ARBA00023211"/>
    </source>
</evidence>
<dbReference type="CDD" id="cd09988">
    <property type="entry name" value="Formimidoylglutamase"/>
    <property type="match status" value="1"/>
</dbReference>
<dbReference type="PANTHER" id="PTHR11358:SF35">
    <property type="entry name" value="FORMIMIDOYLGLUTAMASE"/>
    <property type="match status" value="1"/>
</dbReference>
<keyword evidence="1 5" id="KW-0479">Metal-binding</keyword>
<evidence type="ECO:0000256" key="6">
    <source>
        <dbReference type="NCBIfam" id="TIGR01227"/>
    </source>
</evidence>
<name>A0A1E5UBB6_9FLAO</name>
<feature type="binding site" evidence="7">
    <location>
        <position position="148"/>
    </location>
    <ligand>
        <name>Mn(2+)</name>
        <dbReference type="ChEBI" id="CHEBI:29035"/>
        <label>1</label>
    </ligand>
</feature>
<protein>
    <recommendedName>
        <fullName evidence="5 6">Formimidoylglutamase</fullName>
        <ecNumber evidence="5 6">3.5.3.8</ecNumber>
    </recommendedName>
    <alternativeName>
        <fullName evidence="5">Formiminoglutamase</fullName>
    </alternativeName>
    <alternativeName>
        <fullName evidence="5">Formiminoglutamate hydrolase</fullName>
    </alternativeName>
</protein>
<evidence type="ECO:0000256" key="7">
    <source>
        <dbReference type="PIRSR" id="PIRSR036979-1"/>
    </source>
</evidence>
<keyword evidence="3 5" id="KW-0369">Histidine metabolism</keyword>
<keyword evidence="4 5" id="KW-0464">Manganese</keyword>
<evidence type="ECO:0000313" key="10">
    <source>
        <dbReference type="Proteomes" id="UP000095601"/>
    </source>
</evidence>
<dbReference type="Pfam" id="PF00491">
    <property type="entry name" value="Arginase"/>
    <property type="match status" value="1"/>
</dbReference>
<comment type="caution">
    <text evidence="9">The sequence shown here is derived from an EMBL/GenBank/DDBJ whole genome shotgun (WGS) entry which is preliminary data.</text>
</comment>
<comment type="similarity">
    <text evidence="5 8">Belongs to the arginase family.</text>
</comment>
<feature type="binding site" evidence="5 7">
    <location>
        <position position="146"/>
    </location>
    <ligand>
        <name>Mn(2+)</name>
        <dbReference type="ChEBI" id="CHEBI:29035"/>
        <label>1</label>
    </ligand>
</feature>
<dbReference type="GO" id="GO:0033389">
    <property type="term" value="P:putrescine biosynthetic process from arginine, via agmatine"/>
    <property type="evidence" value="ECO:0007669"/>
    <property type="project" value="TreeGrafter"/>
</dbReference>
<dbReference type="GO" id="GO:0019556">
    <property type="term" value="P:L-histidine catabolic process to glutamate and formamide"/>
    <property type="evidence" value="ECO:0007669"/>
    <property type="project" value="UniProtKB-UniRule"/>
</dbReference>
<dbReference type="InterPro" id="IPR023696">
    <property type="entry name" value="Ureohydrolase_dom_sf"/>
</dbReference>
<feature type="binding site" evidence="7">
    <location>
        <position position="237"/>
    </location>
    <ligand>
        <name>Mn(2+)</name>
        <dbReference type="ChEBI" id="CHEBI:29035"/>
        <label>1</label>
    </ligand>
</feature>
<dbReference type="EC" id="3.5.3.8" evidence="5 6"/>
<dbReference type="EMBL" id="MKGI01000079">
    <property type="protein sequence ID" value="OEL10182.1"/>
    <property type="molecule type" value="Genomic_DNA"/>
</dbReference>